<comment type="caution">
    <text evidence="1">The sequence shown here is derived from an EMBL/GenBank/DDBJ whole genome shotgun (WGS) entry which is preliminary data.</text>
</comment>
<evidence type="ECO:0000313" key="2">
    <source>
        <dbReference type="Proteomes" id="UP000480039"/>
    </source>
</evidence>
<accession>A0A846JHU4</accession>
<dbReference type="Proteomes" id="UP000480039">
    <property type="component" value="Unassembled WGS sequence"/>
</dbReference>
<gene>
    <name evidence="1" type="ORF">FC871_13735</name>
</gene>
<protein>
    <submittedName>
        <fullName evidence="1">Uncharacterized protein</fullName>
    </submittedName>
</protein>
<name>A0A846JHU4_CLOBO</name>
<dbReference type="AlphaFoldDB" id="A0A846JHU4"/>
<reference evidence="1 2" key="1">
    <citation type="submission" date="2019-04" db="EMBL/GenBank/DDBJ databases">
        <title>Genome sequencing of Clostridium botulinum Groups I-IV and Clostridium butyricum.</title>
        <authorList>
            <person name="Brunt J."/>
            <person name="Van Vliet A.H.M."/>
            <person name="Stringer S.C."/>
            <person name="Carter A.T."/>
            <person name="Peck M.W."/>
        </authorList>
    </citation>
    <scope>NUCLEOTIDE SEQUENCE [LARGE SCALE GENOMIC DNA]</scope>
    <source>
        <strain evidence="1 2">Colworth BL30</strain>
    </source>
</reference>
<dbReference type="EMBL" id="SWQE01000007">
    <property type="protein sequence ID" value="NFJ09515.1"/>
    <property type="molecule type" value="Genomic_DNA"/>
</dbReference>
<sequence length="111" mass="13112">MVELIGSEKQIKWAKDIKKELIKEVEEYKERFNNAGNFQINYLNRYKKEIFKRATSKKTTIDEAIKILNSIIDEVKTNIENETSAKRLIEVKKSFAMADATTDRYLIKEFM</sequence>
<proteinExistence type="predicted"/>
<organism evidence="1 2">
    <name type="scientific">Clostridium botulinum</name>
    <dbReference type="NCBI Taxonomy" id="1491"/>
    <lineage>
        <taxon>Bacteria</taxon>
        <taxon>Bacillati</taxon>
        <taxon>Bacillota</taxon>
        <taxon>Clostridia</taxon>
        <taxon>Eubacteriales</taxon>
        <taxon>Clostridiaceae</taxon>
        <taxon>Clostridium</taxon>
    </lineage>
</organism>
<evidence type="ECO:0000313" key="1">
    <source>
        <dbReference type="EMBL" id="NFJ09515.1"/>
    </source>
</evidence>